<keyword evidence="7" id="KW-0963">Cytoplasm</keyword>
<evidence type="ECO:0000313" key="13">
    <source>
        <dbReference type="EMBL" id="RIA44616.1"/>
    </source>
</evidence>
<evidence type="ECO:0000256" key="3">
    <source>
        <dbReference type="ARBA" id="ARBA00010088"/>
    </source>
</evidence>
<keyword evidence="9" id="KW-0378">Hydrolase</keyword>
<protein>
    <recommendedName>
        <fullName evidence="5">Proline iminopeptidase</fullName>
        <ecNumber evidence="4">3.4.11.5</ecNumber>
    </recommendedName>
    <alternativeName>
        <fullName evidence="10">Prolyl aminopeptidase</fullName>
    </alternativeName>
</protein>
<comment type="similarity">
    <text evidence="3">Belongs to the peptidase S33 family.</text>
</comment>
<dbReference type="EMBL" id="QXDC01000003">
    <property type="protein sequence ID" value="RIA44616.1"/>
    <property type="molecule type" value="Genomic_DNA"/>
</dbReference>
<comment type="catalytic activity">
    <reaction evidence="1">
        <text>Release of N-terminal proline from a peptide.</text>
        <dbReference type="EC" id="3.4.11.5"/>
    </reaction>
</comment>
<feature type="domain" description="AB hydrolase-1" evidence="12">
    <location>
        <begin position="72"/>
        <end position="345"/>
    </location>
</feature>
<evidence type="ECO:0000256" key="8">
    <source>
        <dbReference type="ARBA" id="ARBA00022670"/>
    </source>
</evidence>
<reference evidence="13 14" key="1">
    <citation type="submission" date="2018-08" db="EMBL/GenBank/DDBJ databases">
        <title>Genomic Encyclopedia of Type Strains, Phase IV (KMG-IV): sequencing the most valuable type-strain genomes for metagenomic binning, comparative biology and taxonomic classification.</title>
        <authorList>
            <person name="Goeker M."/>
        </authorList>
    </citation>
    <scope>NUCLEOTIDE SEQUENCE [LARGE SCALE GENOMIC DNA]</scope>
    <source>
        <strain evidence="13 14">DSM 25527</strain>
    </source>
</reference>
<keyword evidence="11" id="KW-0732">Signal</keyword>
<dbReference type="PANTHER" id="PTHR43722:SF1">
    <property type="entry name" value="PROLINE IMINOPEPTIDASE"/>
    <property type="match status" value="1"/>
</dbReference>
<evidence type="ECO:0000256" key="10">
    <source>
        <dbReference type="ARBA" id="ARBA00029605"/>
    </source>
</evidence>
<keyword evidence="14" id="KW-1185">Reference proteome</keyword>
<organism evidence="13 14">
    <name type="scientific">Hephaestia caeni</name>
    <dbReference type="NCBI Taxonomy" id="645617"/>
    <lineage>
        <taxon>Bacteria</taxon>
        <taxon>Pseudomonadati</taxon>
        <taxon>Pseudomonadota</taxon>
        <taxon>Alphaproteobacteria</taxon>
        <taxon>Sphingomonadales</taxon>
        <taxon>Sphingomonadaceae</taxon>
        <taxon>Hephaestia</taxon>
    </lineage>
</organism>
<dbReference type="GO" id="GO:0004177">
    <property type="term" value="F:aminopeptidase activity"/>
    <property type="evidence" value="ECO:0007669"/>
    <property type="project" value="UniProtKB-KW"/>
</dbReference>
<evidence type="ECO:0000256" key="4">
    <source>
        <dbReference type="ARBA" id="ARBA00012568"/>
    </source>
</evidence>
<evidence type="ECO:0000256" key="9">
    <source>
        <dbReference type="ARBA" id="ARBA00022801"/>
    </source>
</evidence>
<comment type="subcellular location">
    <subcellularLocation>
        <location evidence="2">Cytoplasm</location>
    </subcellularLocation>
</comment>
<keyword evidence="6" id="KW-0031">Aminopeptidase</keyword>
<evidence type="ECO:0000256" key="6">
    <source>
        <dbReference type="ARBA" id="ARBA00022438"/>
    </source>
</evidence>
<evidence type="ECO:0000256" key="5">
    <source>
        <dbReference type="ARBA" id="ARBA00021843"/>
    </source>
</evidence>
<keyword evidence="8" id="KW-0645">Protease</keyword>
<feature type="chain" id="PRO_5017238876" description="Proline iminopeptidase" evidence="11">
    <location>
        <begin position="19"/>
        <end position="363"/>
    </location>
</feature>
<evidence type="ECO:0000256" key="2">
    <source>
        <dbReference type="ARBA" id="ARBA00004496"/>
    </source>
</evidence>
<evidence type="ECO:0000256" key="11">
    <source>
        <dbReference type="SAM" id="SignalP"/>
    </source>
</evidence>
<name>A0A397P4Y5_9SPHN</name>
<accession>A0A397P4Y5</accession>
<evidence type="ECO:0000256" key="1">
    <source>
        <dbReference type="ARBA" id="ARBA00001585"/>
    </source>
</evidence>
<dbReference type="GO" id="GO:0006508">
    <property type="term" value="P:proteolysis"/>
    <property type="evidence" value="ECO:0007669"/>
    <property type="project" value="UniProtKB-KW"/>
</dbReference>
<dbReference type="EC" id="3.4.11.5" evidence="4"/>
<dbReference type="PANTHER" id="PTHR43722">
    <property type="entry name" value="PROLINE IMINOPEPTIDASE"/>
    <property type="match status" value="1"/>
</dbReference>
<dbReference type="InterPro" id="IPR029058">
    <property type="entry name" value="AB_hydrolase_fold"/>
</dbReference>
<dbReference type="SUPFAM" id="SSF53474">
    <property type="entry name" value="alpha/beta-Hydrolases"/>
    <property type="match status" value="1"/>
</dbReference>
<dbReference type="Pfam" id="PF00561">
    <property type="entry name" value="Abhydrolase_1"/>
    <property type="match status" value="1"/>
</dbReference>
<dbReference type="OrthoDB" id="9796770at2"/>
<evidence type="ECO:0000313" key="14">
    <source>
        <dbReference type="Proteomes" id="UP000266568"/>
    </source>
</evidence>
<comment type="caution">
    <text evidence="13">The sequence shown here is derived from an EMBL/GenBank/DDBJ whole genome shotgun (WGS) entry which is preliminary data.</text>
</comment>
<proteinExistence type="inferred from homology"/>
<dbReference type="InterPro" id="IPR005944">
    <property type="entry name" value="Pro_iminopeptidase"/>
</dbReference>
<dbReference type="AlphaFoldDB" id="A0A397P4Y5"/>
<dbReference type="InterPro" id="IPR000073">
    <property type="entry name" value="AB_hydrolase_1"/>
</dbReference>
<gene>
    <name evidence="13" type="ORF">DFR49_2864</name>
</gene>
<dbReference type="Gene3D" id="3.40.50.1820">
    <property type="entry name" value="alpha/beta hydrolase"/>
    <property type="match status" value="1"/>
</dbReference>
<feature type="signal peptide" evidence="11">
    <location>
        <begin position="1"/>
        <end position="18"/>
    </location>
</feature>
<dbReference type="InterPro" id="IPR002410">
    <property type="entry name" value="Peptidase_S33"/>
</dbReference>
<dbReference type="GO" id="GO:0005737">
    <property type="term" value="C:cytoplasm"/>
    <property type="evidence" value="ECO:0007669"/>
    <property type="project" value="UniProtKB-SubCell"/>
</dbReference>
<dbReference type="PRINTS" id="PR00793">
    <property type="entry name" value="PROAMNOPTASE"/>
</dbReference>
<evidence type="ECO:0000256" key="7">
    <source>
        <dbReference type="ARBA" id="ARBA00022490"/>
    </source>
</evidence>
<evidence type="ECO:0000259" key="12">
    <source>
        <dbReference type="Pfam" id="PF00561"/>
    </source>
</evidence>
<sequence>MRLTVLLFAIAVALPAQAQSDRHKADAYAQGREIIADIDKIVTPDGIQETFTATLGGAPQVINVRGADRDNPLLLFIHGGPGSVEMPIAWSFQRPWEDYFAVVQWDQRGAGRSYRLIDPEKLAPTLSVDRYRDDAIALIELLRRKYGKRKVVLVGHSWGSAIGLAVAAKRPDLISAYVGIGQLIDVRENERLGFAWTLARAKADDNQEAVAELEGIRPYPGPGALDVKKLQIERKWSIRYGALAAYREDAAFYFNAAALSPEYAPADIEAIDDGSELAFRALFPQLVDLSFLGLTRVDVPVFLFLGRHDHTCDSALAARWLGKLDSPEKKIVWFEHSAHLPMLEQPGRVLTALVDDVRPLATP</sequence>
<dbReference type="Proteomes" id="UP000266568">
    <property type="component" value="Unassembled WGS sequence"/>
</dbReference>
<dbReference type="RefSeq" id="WP_119036248.1">
    <property type="nucleotide sequence ID" value="NZ_QXDC01000003.1"/>
</dbReference>